<proteinExistence type="predicted"/>
<dbReference type="KEGG" id="aab:A4R43_06200"/>
<dbReference type="AlphaFoldDB" id="A0A344LJT2"/>
<reference evidence="2 3" key="1">
    <citation type="submission" date="2016-04" db="EMBL/GenBank/DDBJ databases">
        <title>Complete genome sequence and analysis of deep-sea sediment isolate, Amycolatopsis sp. WP1.</title>
        <authorList>
            <person name="Wang H."/>
            <person name="Chen S."/>
            <person name="Wu Q."/>
        </authorList>
    </citation>
    <scope>NUCLEOTIDE SEQUENCE [LARGE SCALE GENOMIC DNA]</scope>
    <source>
        <strain evidence="2 3">WP1</strain>
    </source>
</reference>
<sequence length="188" mass="21790">MPTWVVVLIVIAAVVVAAAVVWLVMQELRRNRLQRKFGPEYERAVADHDSPRAAERELAAREKRHQELDIRPLTPEAKERYTREWAQIQAKFVDRPSPAVAEADQLLTELMAERGYPTDGYDQQLADLSVRHARTLDHYRAAHDTMVGHSREQRSTEDLRDAMVRYRTVFEDLLGDEAREHHDARNGR</sequence>
<keyword evidence="3" id="KW-1185">Reference proteome</keyword>
<evidence type="ECO:0000313" key="3">
    <source>
        <dbReference type="Proteomes" id="UP000250434"/>
    </source>
</evidence>
<keyword evidence="1" id="KW-0472">Membrane</keyword>
<dbReference type="EMBL" id="CP015163">
    <property type="protein sequence ID" value="AXB48306.1"/>
    <property type="molecule type" value="Genomic_DNA"/>
</dbReference>
<keyword evidence="1" id="KW-1133">Transmembrane helix</keyword>
<dbReference type="Proteomes" id="UP000250434">
    <property type="component" value="Chromosome"/>
</dbReference>
<keyword evidence="1" id="KW-0812">Transmembrane</keyword>
<feature type="transmembrane region" description="Helical" evidence="1">
    <location>
        <begin position="6"/>
        <end position="25"/>
    </location>
</feature>
<protein>
    <recommendedName>
        <fullName evidence="4">Secreted protein</fullName>
    </recommendedName>
</protein>
<accession>A0A344LJT2</accession>
<evidence type="ECO:0000256" key="1">
    <source>
        <dbReference type="SAM" id="Phobius"/>
    </source>
</evidence>
<dbReference type="OrthoDB" id="7502542at2"/>
<gene>
    <name evidence="2" type="ORF">A4R43_06200</name>
</gene>
<evidence type="ECO:0000313" key="2">
    <source>
        <dbReference type="EMBL" id="AXB48306.1"/>
    </source>
</evidence>
<evidence type="ECO:0008006" key="4">
    <source>
        <dbReference type="Google" id="ProtNLM"/>
    </source>
</evidence>
<dbReference type="RefSeq" id="WP_113697377.1">
    <property type="nucleotide sequence ID" value="NZ_CP015163.1"/>
</dbReference>
<name>A0A344LJT2_9PSEU</name>
<organism evidence="2 3">
    <name type="scientific">Amycolatopsis albispora</name>
    <dbReference type="NCBI Taxonomy" id="1804986"/>
    <lineage>
        <taxon>Bacteria</taxon>
        <taxon>Bacillati</taxon>
        <taxon>Actinomycetota</taxon>
        <taxon>Actinomycetes</taxon>
        <taxon>Pseudonocardiales</taxon>
        <taxon>Pseudonocardiaceae</taxon>
        <taxon>Amycolatopsis</taxon>
    </lineage>
</organism>